<dbReference type="CDD" id="cd00190">
    <property type="entry name" value="Tryp_SPc"/>
    <property type="match status" value="1"/>
</dbReference>
<dbReference type="PANTHER" id="PTHR24252:SF7">
    <property type="entry name" value="HYALIN"/>
    <property type="match status" value="1"/>
</dbReference>
<dbReference type="PROSITE" id="PS50240">
    <property type="entry name" value="TRYPSIN_DOM"/>
    <property type="match status" value="1"/>
</dbReference>
<dbReference type="SMART" id="SM00020">
    <property type="entry name" value="Tryp_SPc"/>
    <property type="match status" value="1"/>
</dbReference>
<dbReference type="SUPFAM" id="SSF50494">
    <property type="entry name" value="Trypsin-like serine proteases"/>
    <property type="match status" value="1"/>
</dbReference>
<dbReference type="PROSITE" id="PS00135">
    <property type="entry name" value="TRYPSIN_SER"/>
    <property type="match status" value="1"/>
</dbReference>
<dbReference type="Pfam" id="PF00089">
    <property type="entry name" value="Trypsin"/>
    <property type="match status" value="1"/>
</dbReference>
<dbReference type="GO" id="GO:0004252">
    <property type="term" value="F:serine-type endopeptidase activity"/>
    <property type="evidence" value="ECO:0007669"/>
    <property type="project" value="InterPro"/>
</dbReference>
<reference evidence="3" key="1">
    <citation type="journal article" date="2016" name="Gigascience">
        <title>De novo construction of an expanded transcriptome assembly for the western tarnished plant bug, Lygus hesperus.</title>
        <authorList>
            <person name="Tassone E.E."/>
            <person name="Geib S.M."/>
            <person name="Hall B."/>
            <person name="Fabrick J.A."/>
            <person name="Brent C.S."/>
            <person name="Hull J.J."/>
        </authorList>
    </citation>
    <scope>NUCLEOTIDE SEQUENCE</scope>
</reference>
<keyword evidence="3" id="KW-0378">Hydrolase</keyword>
<name>A0A146KZZ7_LYGHE</name>
<feature type="non-terminal residue" evidence="3">
    <location>
        <position position="1"/>
    </location>
</feature>
<dbReference type="InterPro" id="IPR001314">
    <property type="entry name" value="Peptidase_S1A"/>
</dbReference>
<keyword evidence="3" id="KW-0645">Protease</keyword>
<gene>
    <name evidence="3" type="primary">ea_3</name>
    <name evidence="3" type="ORF">g.11359</name>
</gene>
<dbReference type="EMBL" id="GDHC01016696">
    <property type="protein sequence ID" value="JAQ01933.1"/>
    <property type="molecule type" value="Transcribed_RNA"/>
</dbReference>
<feature type="domain" description="Peptidase S1" evidence="2">
    <location>
        <begin position="8"/>
        <end position="134"/>
    </location>
</feature>
<evidence type="ECO:0000259" key="2">
    <source>
        <dbReference type="PROSITE" id="PS50240"/>
    </source>
</evidence>
<feature type="non-terminal residue" evidence="3">
    <location>
        <position position="134"/>
    </location>
</feature>
<keyword evidence="1" id="KW-1015">Disulfide bond</keyword>
<accession>A0A146KZZ7</accession>
<evidence type="ECO:0000256" key="1">
    <source>
        <dbReference type="ARBA" id="ARBA00023157"/>
    </source>
</evidence>
<evidence type="ECO:0000313" key="3">
    <source>
        <dbReference type="EMBL" id="JAQ01933.1"/>
    </source>
</evidence>
<dbReference type="PANTHER" id="PTHR24252">
    <property type="entry name" value="ACROSIN-RELATED"/>
    <property type="match status" value="1"/>
</dbReference>
<dbReference type="InterPro" id="IPR033116">
    <property type="entry name" value="TRYPSIN_SER"/>
</dbReference>
<dbReference type="InterPro" id="IPR043504">
    <property type="entry name" value="Peptidase_S1_PA_chymotrypsin"/>
</dbReference>
<protein>
    <submittedName>
        <fullName evidence="3">Serine protease easter</fullName>
    </submittedName>
</protein>
<dbReference type="AlphaFoldDB" id="A0A146KZZ7"/>
<dbReference type="Gene3D" id="2.40.10.10">
    <property type="entry name" value="Trypsin-like serine proteases"/>
    <property type="match status" value="2"/>
</dbReference>
<proteinExistence type="predicted"/>
<dbReference type="InterPro" id="IPR009003">
    <property type="entry name" value="Peptidase_S1_PA"/>
</dbReference>
<dbReference type="InterPro" id="IPR001254">
    <property type="entry name" value="Trypsin_dom"/>
</dbReference>
<sequence length="134" mass="14468">CNDPVLDIKIEETIPHKNYNRKTKKHDIALVRLEKNVQFTDYVKPICIPNAKLPEPAPATELVVAGWGATENSSTSDYKLKATVPIVSRDACSARFRSASLNEDQICAGGVGGKDTCQGDSGGPLLGKFPEVID</sequence>
<dbReference type="GO" id="GO:0006508">
    <property type="term" value="P:proteolysis"/>
    <property type="evidence" value="ECO:0007669"/>
    <property type="project" value="UniProtKB-KW"/>
</dbReference>
<dbReference type="PRINTS" id="PR00722">
    <property type="entry name" value="CHYMOTRYPSIN"/>
</dbReference>
<organism evidence="3">
    <name type="scientific">Lygus hesperus</name>
    <name type="common">Western plant bug</name>
    <dbReference type="NCBI Taxonomy" id="30085"/>
    <lineage>
        <taxon>Eukaryota</taxon>
        <taxon>Metazoa</taxon>
        <taxon>Ecdysozoa</taxon>
        <taxon>Arthropoda</taxon>
        <taxon>Hexapoda</taxon>
        <taxon>Insecta</taxon>
        <taxon>Pterygota</taxon>
        <taxon>Neoptera</taxon>
        <taxon>Paraneoptera</taxon>
        <taxon>Hemiptera</taxon>
        <taxon>Heteroptera</taxon>
        <taxon>Panheteroptera</taxon>
        <taxon>Cimicomorpha</taxon>
        <taxon>Miridae</taxon>
        <taxon>Mirini</taxon>
        <taxon>Lygus</taxon>
    </lineage>
</organism>